<dbReference type="NCBIfam" id="TIGR01391">
    <property type="entry name" value="dnaG"/>
    <property type="match status" value="1"/>
</dbReference>
<dbReference type="InterPro" id="IPR002694">
    <property type="entry name" value="Znf_CHC2"/>
</dbReference>
<evidence type="ECO:0000256" key="2">
    <source>
        <dbReference type="ARBA" id="ARBA00022515"/>
    </source>
</evidence>
<dbReference type="Proteomes" id="UP000824242">
    <property type="component" value="Unassembled WGS sequence"/>
</dbReference>
<dbReference type="SUPFAM" id="SSF56731">
    <property type="entry name" value="DNA primase core"/>
    <property type="match status" value="1"/>
</dbReference>
<evidence type="ECO:0000256" key="4">
    <source>
        <dbReference type="ARBA" id="ARBA00022695"/>
    </source>
</evidence>
<dbReference type="InterPro" id="IPR019475">
    <property type="entry name" value="DNA_primase_DnaB-bd"/>
</dbReference>
<dbReference type="GO" id="GO:0003677">
    <property type="term" value="F:DNA binding"/>
    <property type="evidence" value="ECO:0007669"/>
    <property type="project" value="UniProtKB-KW"/>
</dbReference>
<dbReference type="InterPro" id="IPR016136">
    <property type="entry name" value="DNA_helicase_N/primase_C"/>
</dbReference>
<evidence type="ECO:0000256" key="1">
    <source>
        <dbReference type="ARBA" id="ARBA00022478"/>
    </source>
</evidence>
<dbReference type="InterPro" id="IPR037068">
    <property type="entry name" value="DNA_primase_core_N_sf"/>
</dbReference>
<reference evidence="16" key="2">
    <citation type="journal article" date="2021" name="PeerJ">
        <title>Extensive microbial diversity within the chicken gut microbiome revealed by metagenomics and culture.</title>
        <authorList>
            <person name="Gilroy R."/>
            <person name="Ravi A."/>
            <person name="Getino M."/>
            <person name="Pursley I."/>
            <person name="Horton D.L."/>
            <person name="Alikhan N.F."/>
            <person name="Baker D."/>
            <person name="Gharbi K."/>
            <person name="Hall N."/>
            <person name="Watson M."/>
            <person name="Adriaenssens E.M."/>
            <person name="Foster-Nyarko E."/>
            <person name="Jarju S."/>
            <person name="Secka A."/>
            <person name="Antonio M."/>
            <person name="Oren A."/>
            <person name="Chaudhuri R.R."/>
            <person name="La Ragione R."/>
            <person name="Hildebrand F."/>
            <person name="Pallen M.J."/>
        </authorList>
    </citation>
    <scope>NUCLEOTIDE SEQUENCE</scope>
    <source>
        <strain evidence="16">ChiSxjej1B13-7958</strain>
    </source>
</reference>
<dbReference type="EMBL" id="DVGZ01000108">
    <property type="protein sequence ID" value="HIR47938.1"/>
    <property type="molecule type" value="Genomic_DNA"/>
</dbReference>
<dbReference type="CDD" id="cd03364">
    <property type="entry name" value="TOPRIM_DnaG_primases"/>
    <property type="match status" value="1"/>
</dbReference>
<evidence type="ECO:0000256" key="3">
    <source>
        <dbReference type="ARBA" id="ARBA00022679"/>
    </source>
</evidence>
<evidence type="ECO:0000256" key="13">
    <source>
        <dbReference type="PIRNR" id="PIRNR002811"/>
    </source>
</evidence>
<dbReference type="HAMAP" id="MF_00974">
    <property type="entry name" value="DNA_primase_DnaG"/>
    <property type="match status" value="1"/>
</dbReference>
<keyword evidence="2 12" id="KW-0639">Primosome</keyword>
<dbReference type="Pfam" id="PF10410">
    <property type="entry name" value="DnaB_bind"/>
    <property type="match status" value="1"/>
</dbReference>
<dbReference type="Pfam" id="PF01807">
    <property type="entry name" value="Zn_ribbon_DnaG"/>
    <property type="match status" value="1"/>
</dbReference>
<dbReference type="InterPro" id="IPR013264">
    <property type="entry name" value="DNAG_N"/>
</dbReference>
<dbReference type="InterPro" id="IPR034151">
    <property type="entry name" value="TOPRIM_DnaG_bac"/>
</dbReference>
<dbReference type="InterPro" id="IPR050219">
    <property type="entry name" value="DnaG_primase"/>
</dbReference>
<keyword evidence="5 12" id="KW-0235">DNA replication</keyword>
<dbReference type="AlphaFoldDB" id="A0A9D1DFM3"/>
<evidence type="ECO:0000256" key="5">
    <source>
        <dbReference type="ARBA" id="ARBA00022705"/>
    </source>
</evidence>
<dbReference type="InterPro" id="IPR036185">
    <property type="entry name" value="DNA_heli_DnaB-like_N_sf"/>
</dbReference>
<name>A0A9D1DFM3_9FIRM</name>
<dbReference type="FunFam" id="3.90.980.10:FF:000001">
    <property type="entry name" value="DNA primase"/>
    <property type="match status" value="1"/>
</dbReference>
<feature type="zinc finger region" description="CHC2-type" evidence="12 14">
    <location>
        <begin position="38"/>
        <end position="62"/>
    </location>
</feature>
<evidence type="ECO:0000256" key="8">
    <source>
        <dbReference type="ARBA" id="ARBA00022833"/>
    </source>
</evidence>
<dbReference type="Gene3D" id="3.90.980.10">
    <property type="entry name" value="DNA primase, catalytic core, N-terminal domain"/>
    <property type="match status" value="1"/>
</dbReference>
<evidence type="ECO:0000313" key="16">
    <source>
        <dbReference type="EMBL" id="HIR47938.1"/>
    </source>
</evidence>
<reference evidence="16" key="1">
    <citation type="submission" date="2020-10" db="EMBL/GenBank/DDBJ databases">
        <authorList>
            <person name="Gilroy R."/>
        </authorList>
    </citation>
    <scope>NUCLEOTIDE SEQUENCE</scope>
    <source>
        <strain evidence="16">ChiSxjej1B13-7958</strain>
    </source>
</reference>
<keyword evidence="11 12" id="KW-0804">Transcription</keyword>
<dbReference type="PANTHER" id="PTHR30313:SF2">
    <property type="entry name" value="DNA PRIMASE"/>
    <property type="match status" value="1"/>
</dbReference>
<dbReference type="InterPro" id="IPR036977">
    <property type="entry name" value="DNA_primase_Znf_CHC2"/>
</dbReference>
<comment type="function">
    <text evidence="12 13">RNA polymerase that catalyzes the synthesis of short RNA molecules used as primers for DNA polymerase during DNA replication.</text>
</comment>
<dbReference type="FunFam" id="3.90.580.10:FF:000001">
    <property type="entry name" value="DNA primase"/>
    <property type="match status" value="1"/>
</dbReference>
<dbReference type="SUPFAM" id="SSF57783">
    <property type="entry name" value="Zinc beta-ribbon"/>
    <property type="match status" value="1"/>
</dbReference>
<dbReference type="InterPro" id="IPR006295">
    <property type="entry name" value="DNA_primase_DnaG"/>
</dbReference>
<proteinExistence type="inferred from homology"/>
<dbReference type="Pfam" id="PF00772">
    <property type="entry name" value="DnaB"/>
    <property type="match status" value="1"/>
</dbReference>
<dbReference type="Gene3D" id="3.40.1360.10">
    <property type="match status" value="1"/>
</dbReference>
<dbReference type="GO" id="GO:0006269">
    <property type="term" value="P:DNA replication, synthesis of primer"/>
    <property type="evidence" value="ECO:0007669"/>
    <property type="project" value="UniProtKB-UniRule"/>
</dbReference>
<evidence type="ECO:0000259" key="15">
    <source>
        <dbReference type="PROSITE" id="PS50880"/>
    </source>
</evidence>
<organism evidence="16 17">
    <name type="scientific">Candidatus Caccousia avicola</name>
    <dbReference type="NCBI Taxonomy" id="2840721"/>
    <lineage>
        <taxon>Bacteria</taxon>
        <taxon>Bacillati</taxon>
        <taxon>Bacillota</taxon>
        <taxon>Clostridia</taxon>
        <taxon>Eubacteriales</taxon>
        <taxon>Oscillospiraceae</taxon>
        <taxon>Oscillospiraceae incertae sedis</taxon>
        <taxon>Candidatus Caccousia</taxon>
    </lineage>
</organism>
<accession>A0A9D1DFM3</accession>
<keyword evidence="4 12" id="KW-0548">Nucleotidyltransferase</keyword>
<dbReference type="EC" id="2.7.7.101" evidence="12"/>
<keyword evidence="3 12" id="KW-0808">Transferase</keyword>
<keyword evidence="10 12" id="KW-0238">DNA-binding</keyword>
<dbReference type="InterPro" id="IPR030846">
    <property type="entry name" value="DnaG_bac"/>
</dbReference>
<comment type="subunit">
    <text evidence="12">Monomer. Interacts with DnaB.</text>
</comment>
<dbReference type="Gene3D" id="1.10.860.10">
    <property type="entry name" value="DNAb Helicase, Chain A"/>
    <property type="match status" value="1"/>
</dbReference>
<dbReference type="PIRSF" id="PIRSF002811">
    <property type="entry name" value="DnaG"/>
    <property type="match status" value="1"/>
</dbReference>
<dbReference type="GO" id="GO:1990077">
    <property type="term" value="C:primosome complex"/>
    <property type="evidence" value="ECO:0007669"/>
    <property type="project" value="UniProtKB-KW"/>
</dbReference>
<protein>
    <recommendedName>
        <fullName evidence="12 13">DNA primase</fullName>
        <ecNumber evidence="12">2.7.7.101</ecNumber>
    </recommendedName>
</protein>
<dbReference type="SUPFAM" id="SSF48024">
    <property type="entry name" value="N-terminal domain of DnaB helicase"/>
    <property type="match status" value="1"/>
</dbReference>
<comment type="similarity">
    <text evidence="12 13">Belongs to the DnaG primase family.</text>
</comment>
<dbReference type="InterPro" id="IPR007693">
    <property type="entry name" value="DNA_helicase_DnaB-like_N"/>
</dbReference>
<dbReference type="SMART" id="SM00400">
    <property type="entry name" value="ZnF_CHCC"/>
    <property type="match status" value="1"/>
</dbReference>
<dbReference type="GO" id="GO:0005524">
    <property type="term" value="F:ATP binding"/>
    <property type="evidence" value="ECO:0007669"/>
    <property type="project" value="InterPro"/>
</dbReference>
<dbReference type="GO" id="GO:0003678">
    <property type="term" value="F:DNA helicase activity"/>
    <property type="evidence" value="ECO:0007669"/>
    <property type="project" value="InterPro"/>
</dbReference>
<comment type="catalytic activity">
    <reaction evidence="12">
        <text>ssDNA + n NTP = ssDNA/pppN(pN)n-1 hybrid + (n-1) diphosphate.</text>
        <dbReference type="EC" id="2.7.7.101"/>
    </reaction>
</comment>
<keyword evidence="6 12" id="KW-0479">Metal-binding</keyword>
<evidence type="ECO:0000256" key="7">
    <source>
        <dbReference type="ARBA" id="ARBA00022771"/>
    </source>
</evidence>
<dbReference type="GO" id="GO:0000428">
    <property type="term" value="C:DNA-directed RNA polymerase complex"/>
    <property type="evidence" value="ECO:0007669"/>
    <property type="project" value="UniProtKB-KW"/>
</dbReference>
<evidence type="ECO:0000256" key="12">
    <source>
        <dbReference type="HAMAP-Rule" id="MF_00974"/>
    </source>
</evidence>
<comment type="caution">
    <text evidence="16">The sequence shown here is derived from an EMBL/GenBank/DDBJ whole genome shotgun (WGS) entry which is preliminary data.</text>
</comment>
<dbReference type="PROSITE" id="PS50880">
    <property type="entry name" value="TOPRIM"/>
    <property type="match status" value="1"/>
</dbReference>
<evidence type="ECO:0000256" key="6">
    <source>
        <dbReference type="ARBA" id="ARBA00022723"/>
    </source>
</evidence>
<evidence type="ECO:0000256" key="14">
    <source>
        <dbReference type="PIRSR" id="PIRSR002811-1"/>
    </source>
</evidence>
<dbReference type="GO" id="GO:0003899">
    <property type="term" value="F:DNA-directed RNA polymerase activity"/>
    <property type="evidence" value="ECO:0007669"/>
    <property type="project" value="UniProtKB-UniRule"/>
</dbReference>
<feature type="domain" description="Toprim" evidence="15">
    <location>
        <begin position="252"/>
        <end position="333"/>
    </location>
</feature>
<dbReference type="Gene3D" id="3.90.580.10">
    <property type="entry name" value="Zinc finger, CHC2-type domain"/>
    <property type="match status" value="1"/>
</dbReference>
<comment type="domain">
    <text evidence="12">Contains an N-terminal zinc-binding domain, a central core domain that contains the primase activity, and a C-terminal DnaB-binding domain.</text>
</comment>
<evidence type="ECO:0000313" key="17">
    <source>
        <dbReference type="Proteomes" id="UP000824242"/>
    </source>
</evidence>
<comment type="cofactor">
    <cofactor evidence="12 13 14">
        <name>Zn(2+)</name>
        <dbReference type="ChEBI" id="CHEBI:29105"/>
    </cofactor>
    <text evidence="12 13 14">Binds 1 zinc ion per monomer.</text>
</comment>
<dbReference type="SMART" id="SM00493">
    <property type="entry name" value="TOPRIM"/>
    <property type="match status" value="1"/>
</dbReference>
<sequence>MPFPDSFIQELKFRNNIGDVVSSYVNLRRSGRNMVGLCPFHGEKTPSFNVYPDNGSFYCFGCHAGGDVITFVRKIEHLDYVEAIRFLADRAGMQVPETQVDDGMARLRMRILEINREAARFFHSVLNSQEGQPGMDYLRGRALTQRTIRHFGLGYAPPDRFALVNHLRRKGFSGEEAIQANVAFRGRNGGAVDRFSNRVMFPIIDLRGNVIAFGGRVLGDAKPKYLNTSDTPAFHKSSALFALNFAKDAGGDQLILAEGYMDVISLHQAGFPTAVATLGTALTVDQARLMARYAKEIVLCYDVDAAGQNATARAIPMLREAGLLVKVLTVPNGKDPDEYIRSYGDQGYARFKNLLDTTGNDVEYRLQKLRQANPIGEPAGRVAYLTGAAEILAGLTNRIEQEVYAGRLAEEMSVDRSAILRQVDSLMKKRRRDEKKREFREYQQETAGLRDRVNPDKASNLRAAAAEESLLSAMLRYPETADKIADVVSADLFITAFNRRVYAALKAKLDAGAELSLSAISGEFSEEELSSIARMMARYHDVPVSERGVQEYIQVLKTEKAALKARQTAEEEQPQELLGYLETLRKQKK</sequence>
<dbReference type="Pfam" id="PF08275">
    <property type="entry name" value="DNAG_N"/>
    <property type="match status" value="1"/>
</dbReference>
<evidence type="ECO:0000256" key="9">
    <source>
        <dbReference type="ARBA" id="ARBA00022842"/>
    </source>
</evidence>
<dbReference type="GO" id="GO:0005737">
    <property type="term" value="C:cytoplasm"/>
    <property type="evidence" value="ECO:0007669"/>
    <property type="project" value="TreeGrafter"/>
</dbReference>
<keyword evidence="1 12" id="KW-0240">DNA-directed RNA polymerase</keyword>
<evidence type="ECO:0000256" key="10">
    <source>
        <dbReference type="ARBA" id="ARBA00023125"/>
    </source>
</evidence>
<dbReference type="InterPro" id="IPR006171">
    <property type="entry name" value="TOPRIM_dom"/>
</dbReference>
<dbReference type="PANTHER" id="PTHR30313">
    <property type="entry name" value="DNA PRIMASE"/>
    <property type="match status" value="1"/>
</dbReference>
<gene>
    <name evidence="12" type="primary">dnaG</name>
    <name evidence="16" type="ORF">IAB89_09845</name>
</gene>
<keyword evidence="9" id="KW-0460">Magnesium</keyword>
<dbReference type="GO" id="GO:0008270">
    <property type="term" value="F:zinc ion binding"/>
    <property type="evidence" value="ECO:0007669"/>
    <property type="project" value="UniProtKB-UniRule"/>
</dbReference>
<keyword evidence="8 12" id="KW-0862">Zinc</keyword>
<dbReference type="Pfam" id="PF13155">
    <property type="entry name" value="Toprim_2"/>
    <property type="match status" value="1"/>
</dbReference>
<keyword evidence="7 12" id="KW-0863">Zinc-finger</keyword>
<evidence type="ECO:0000256" key="11">
    <source>
        <dbReference type="ARBA" id="ARBA00023163"/>
    </source>
</evidence>